<dbReference type="AlphaFoldDB" id="A0AAP2CIC0"/>
<proteinExistence type="predicted"/>
<evidence type="ECO:0000313" key="2">
    <source>
        <dbReference type="EMBL" id="MBS9523110.1"/>
    </source>
</evidence>
<dbReference type="Pfam" id="PF00903">
    <property type="entry name" value="Glyoxalase"/>
    <property type="match status" value="1"/>
</dbReference>
<sequence>MKLYRIIFPVNDIEKATEFYTGVFDQQGERVSQGRHYFDLEGTILALYDPIADGDGVEKPWSFHENQYIYISTDQIELVHQKFLNDLNVKYVDENIEIMPWGERMFYANDPFGNPVCFVDSQTVFTGR</sequence>
<evidence type="ECO:0000313" key="3">
    <source>
        <dbReference type="Proteomes" id="UP001319104"/>
    </source>
</evidence>
<protein>
    <submittedName>
        <fullName evidence="2">VOC family protein</fullName>
    </submittedName>
</protein>
<dbReference type="RefSeq" id="WP_213943974.1">
    <property type="nucleotide sequence ID" value="NZ_JAHCMY010000001.1"/>
</dbReference>
<dbReference type="Proteomes" id="UP001319104">
    <property type="component" value="Unassembled WGS sequence"/>
</dbReference>
<dbReference type="SUPFAM" id="SSF54593">
    <property type="entry name" value="Glyoxalase/Bleomycin resistance protein/Dihydroxybiphenyl dioxygenase"/>
    <property type="match status" value="1"/>
</dbReference>
<keyword evidence="3" id="KW-1185">Reference proteome</keyword>
<dbReference type="Gene3D" id="3.10.180.10">
    <property type="entry name" value="2,3-Dihydroxybiphenyl 1,2-Dioxygenase, domain 1"/>
    <property type="match status" value="1"/>
</dbReference>
<gene>
    <name evidence="2" type="ORF">KI659_03680</name>
</gene>
<dbReference type="InterPro" id="IPR029068">
    <property type="entry name" value="Glyas_Bleomycin-R_OHBP_Dase"/>
</dbReference>
<comment type="caution">
    <text evidence="2">The sequence shown here is derived from an EMBL/GenBank/DDBJ whole genome shotgun (WGS) entry which is preliminary data.</text>
</comment>
<organism evidence="2 3">
    <name type="scientific">Litoribacter ruber</name>
    <dbReference type="NCBI Taxonomy" id="702568"/>
    <lineage>
        <taxon>Bacteria</taxon>
        <taxon>Pseudomonadati</taxon>
        <taxon>Bacteroidota</taxon>
        <taxon>Cytophagia</taxon>
        <taxon>Cytophagales</taxon>
        <taxon>Cyclobacteriaceae</taxon>
        <taxon>Litoribacter</taxon>
    </lineage>
</organism>
<feature type="domain" description="Glyoxalase/fosfomycin resistance/dioxygenase" evidence="1">
    <location>
        <begin position="5"/>
        <end position="118"/>
    </location>
</feature>
<dbReference type="InterPro" id="IPR004360">
    <property type="entry name" value="Glyas_Fos-R_dOase_dom"/>
</dbReference>
<accession>A0AAP2CIC0</accession>
<dbReference type="EMBL" id="JAHCMY010000001">
    <property type="protein sequence ID" value="MBS9523110.1"/>
    <property type="molecule type" value="Genomic_DNA"/>
</dbReference>
<evidence type="ECO:0000259" key="1">
    <source>
        <dbReference type="Pfam" id="PF00903"/>
    </source>
</evidence>
<name>A0AAP2CIC0_9BACT</name>
<reference evidence="2 3" key="1">
    <citation type="submission" date="2021-05" db="EMBL/GenBank/DDBJ databases">
        <authorList>
            <person name="Zhang Z.D."/>
            <person name="Osman G."/>
        </authorList>
    </citation>
    <scope>NUCLEOTIDE SEQUENCE [LARGE SCALE GENOMIC DNA]</scope>
    <source>
        <strain evidence="2 3">KCTC 32217</strain>
    </source>
</reference>
<dbReference type="CDD" id="cd06587">
    <property type="entry name" value="VOC"/>
    <property type="match status" value="1"/>
</dbReference>